<protein>
    <submittedName>
        <fullName evidence="2">Uncharacterized protein</fullName>
    </submittedName>
</protein>
<name>A0A0A9FRL7_ARUDO</name>
<feature type="transmembrane region" description="Helical" evidence="1">
    <location>
        <begin position="12"/>
        <end position="37"/>
    </location>
</feature>
<keyword evidence="1" id="KW-0472">Membrane</keyword>
<reference evidence="2" key="1">
    <citation type="submission" date="2014-09" db="EMBL/GenBank/DDBJ databases">
        <authorList>
            <person name="Magalhaes I.L.F."/>
            <person name="Oliveira U."/>
            <person name="Santos F.R."/>
            <person name="Vidigal T.H.D.A."/>
            <person name="Brescovit A.D."/>
            <person name="Santos A.J."/>
        </authorList>
    </citation>
    <scope>NUCLEOTIDE SEQUENCE</scope>
    <source>
        <tissue evidence="2">Shoot tissue taken approximately 20 cm above the soil surface</tissue>
    </source>
</reference>
<organism evidence="2">
    <name type="scientific">Arundo donax</name>
    <name type="common">Giant reed</name>
    <name type="synonym">Donax arundinaceus</name>
    <dbReference type="NCBI Taxonomy" id="35708"/>
    <lineage>
        <taxon>Eukaryota</taxon>
        <taxon>Viridiplantae</taxon>
        <taxon>Streptophyta</taxon>
        <taxon>Embryophyta</taxon>
        <taxon>Tracheophyta</taxon>
        <taxon>Spermatophyta</taxon>
        <taxon>Magnoliopsida</taxon>
        <taxon>Liliopsida</taxon>
        <taxon>Poales</taxon>
        <taxon>Poaceae</taxon>
        <taxon>PACMAD clade</taxon>
        <taxon>Arundinoideae</taxon>
        <taxon>Arundineae</taxon>
        <taxon>Arundo</taxon>
    </lineage>
</organism>
<evidence type="ECO:0000256" key="1">
    <source>
        <dbReference type="SAM" id="Phobius"/>
    </source>
</evidence>
<evidence type="ECO:0000313" key="2">
    <source>
        <dbReference type="EMBL" id="JAE12961.1"/>
    </source>
</evidence>
<dbReference type="AlphaFoldDB" id="A0A0A9FRL7"/>
<reference evidence="2" key="2">
    <citation type="journal article" date="2015" name="Data Brief">
        <title>Shoot transcriptome of the giant reed, Arundo donax.</title>
        <authorList>
            <person name="Barrero R.A."/>
            <person name="Guerrero F.D."/>
            <person name="Moolhuijzen P."/>
            <person name="Goolsby J.A."/>
            <person name="Tidwell J."/>
            <person name="Bellgard S.E."/>
            <person name="Bellgard M.I."/>
        </authorList>
    </citation>
    <scope>NUCLEOTIDE SEQUENCE</scope>
    <source>
        <tissue evidence="2">Shoot tissue taken approximately 20 cm above the soil surface</tissue>
    </source>
</reference>
<dbReference type="EMBL" id="GBRH01184935">
    <property type="protein sequence ID" value="JAE12961.1"/>
    <property type="molecule type" value="Transcribed_RNA"/>
</dbReference>
<accession>A0A0A9FRL7</accession>
<keyword evidence="1" id="KW-0812">Transmembrane</keyword>
<keyword evidence="1" id="KW-1133">Transmembrane helix</keyword>
<sequence length="66" mass="7906">MEPAHAFVTYKLLLIYLPLIGAITTQLMCPVFSLFSLHDEFVWHARKLYQLHFFYKSNRTKAFLRE</sequence>
<proteinExistence type="predicted"/>